<dbReference type="GO" id="GO:0016020">
    <property type="term" value="C:membrane"/>
    <property type="evidence" value="ECO:0007669"/>
    <property type="project" value="TreeGrafter"/>
</dbReference>
<dbReference type="SUPFAM" id="SSF55545">
    <property type="entry name" value="beta-N-acetylhexosaminidase-like domain"/>
    <property type="match status" value="1"/>
</dbReference>
<dbReference type="InterPro" id="IPR017853">
    <property type="entry name" value="GH"/>
</dbReference>
<keyword evidence="7" id="KW-0732">Signal</keyword>
<dbReference type="InterPro" id="IPR015882">
    <property type="entry name" value="HEX_bac_N"/>
</dbReference>
<comment type="similarity">
    <text evidence="2">Belongs to the glycosyl hydrolase 20 family.</text>
</comment>
<dbReference type="PANTHER" id="PTHR22600">
    <property type="entry name" value="BETA-HEXOSAMINIDASE"/>
    <property type="match status" value="1"/>
</dbReference>
<accession>A0A0P0FTJ4</accession>
<dbReference type="PROSITE" id="PS51257">
    <property type="entry name" value="PROKAR_LIPOPROTEIN"/>
    <property type="match status" value="1"/>
</dbReference>
<dbReference type="SUPFAM" id="SSF51445">
    <property type="entry name" value="(Trans)glycosidases"/>
    <property type="match status" value="1"/>
</dbReference>
<dbReference type="CDD" id="cd06563">
    <property type="entry name" value="GH20_chitobiase-like"/>
    <property type="match status" value="1"/>
</dbReference>
<dbReference type="InterPro" id="IPR025705">
    <property type="entry name" value="Beta_hexosaminidase_sua/sub"/>
</dbReference>
<dbReference type="Gene3D" id="3.30.379.10">
    <property type="entry name" value="Chitobiase/beta-hexosaminidase domain 2-like"/>
    <property type="match status" value="1"/>
</dbReference>
<feature type="domain" description="Glycoside hydrolase family 20 catalytic" evidence="8">
    <location>
        <begin position="152"/>
        <end position="501"/>
    </location>
</feature>
<evidence type="ECO:0000256" key="5">
    <source>
        <dbReference type="ARBA" id="ARBA00023295"/>
    </source>
</evidence>
<evidence type="ECO:0000313" key="11">
    <source>
        <dbReference type="EMBL" id="KAA5412878.1"/>
    </source>
</evidence>
<reference evidence="11 13" key="2">
    <citation type="journal article" date="2019" name="Nat. Med.">
        <title>A library of human gut bacterial isolates paired with longitudinal multiomics data enables mechanistic microbiome research.</title>
        <authorList>
            <person name="Poyet M."/>
            <person name="Groussin M."/>
            <person name="Gibbons S.M."/>
            <person name="Avila-Pacheco J."/>
            <person name="Jiang X."/>
            <person name="Kearney S.M."/>
            <person name="Perrotta A.R."/>
            <person name="Berdy B."/>
            <person name="Zhao S."/>
            <person name="Lieberman T.D."/>
            <person name="Swanson P.K."/>
            <person name="Smith M."/>
            <person name="Roesemann S."/>
            <person name="Alexander J.E."/>
            <person name="Rich S.A."/>
            <person name="Livny J."/>
            <person name="Vlamakis H."/>
            <person name="Clish C."/>
            <person name="Bullock K."/>
            <person name="Deik A."/>
            <person name="Scott J."/>
            <person name="Pierce K.A."/>
            <person name="Xavier R.J."/>
            <person name="Alm E.J."/>
        </authorList>
    </citation>
    <scope>NUCLEOTIDE SEQUENCE [LARGE SCALE GENOMIC DNA]</scope>
    <source>
        <strain evidence="11 13">BIOML-A8</strain>
    </source>
</reference>
<dbReference type="EMBL" id="CP012801">
    <property type="protein sequence ID" value="ALJ60896.1"/>
    <property type="molecule type" value="Genomic_DNA"/>
</dbReference>
<evidence type="ECO:0000256" key="2">
    <source>
        <dbReference type="ARBA" id="ARBA00006285"/>
    </source>
</evidence>
<feature type="domain" description="Beta-hexosaminidase bacterial type N-terminal" evidence="9">
    <location>
        <begin position="26"/>
        <end position="149"/>
    </location>
</feature>
<dbReference type="EC" id="3.2.1.52" evidence="3"/>
<dbReference type="GO" id="GO:0005975">
    <property type="term" value="P:carbohydrate metabolic process"/>
    <property type="evidence" value="ECO:0007669"/>
    <property type="project" value="InterPro"/>
</dbReference>
<evidence type="ECO:0000256" key="3">
    <source>
        <dbReference type="ARBA" id="ARBA00012663"/>
    </source>
</evidence>
<evidence type="ECO:0000256" key="4">
    <source>
        <dbReference type="ARBA" id="ARBA00022801"/>
    </source>
</evidence>
<evidence type="ECO:0000256" key="7">
    <source>
        <dbReference type="SAM" id="SignalP"/>
    </source>
</evidence>
<evidence type="ECO:0000256" key="6">
    <source>
        <dbReference type="PIRSR" id="PIRSR625705-1"/>
    </source>
</evidence>
<sequence>MKSNILILFCCFLFLASCQAPSIEEYTLLPHPVDIKYIPGMVKLKTQPTLVYPGELANEALLLQCYLSSDFSVQATLKKNKKKGDIILQLDPAVLPEQAEGYILDATSGNIVLKANSPAGILNAIQTFRQVLKVKDGRLIVQKSTLTDYPVFSWRAFMLDEGRYFKGKEVVFDLLDEMAALKMNVFHWHLTDDQGWRIEIKKYPKLTEIGAWRDSSEIDHFGSNRYDGRRHGGFYTQEEIKEVVDYAAKRNITVIPEIEMPGHASAAIAAYPWLGTSGKQIKVPGKFGVQYDIFNVADPRVIHFLNDVMDEVISLFPAPIFHVGGDEVRYNQWKESALVREYMRKNDLRTPAELQVFFTNNVSNILASKGRRMMGWNEITGDKLHEFQSETDTKGKQKLAPGTIVHCWKGDPKLIKEAIEKGYDVVNSYHSYTYLDYTYEAIPLEKAYNFNPVPEGLTEKQKGKVLGLGCQMWGEFIPTVNSMNLKIYPRLAAYAEAGWTQSSNKDYNRFLNVLDAFLKKWKQEGIIIEENSAW</sequence>
<dbReference type="RefSeq" id="WP_007209546.1">
    <property type="nucleotide sequence ID" value="NZ_CAXSKE010000007.1"/>
</dbReference>
<feature type="chain" id="PRO_5035997233" description="beta-N-acetylhexosaminidase" evidence="7">
    <location>
        <begin position="23"/>
        <end position="534"/>
    </location>
</feature>
<protein>
    <recommendedName>
        <fullName evidence="3">beta-N-acetylhexosaminidase</fullName>
        <ecNumber evidence="3">3.2.1.52</ecNumber>
    </recommendedName>
</protein>
<dbReference type="PIRSF" id="PIRSF001093">
    <property type="entry name" value="B-hxosamndse_ab_euk"/>
    <property type="match status" value="1"/>
</dbReference>
<comment type="catalytic activity">
    <reaction evidence="1">
        <text>Hydrolysis of terminal non-reducing N-acetyl-D-hexosamine residues in N-acetyl-beta-D-hexosaminides.</text>
        <dbReference type="EC" id="3.2.1.52"/>
    </reaction>
</comment>
<dbReference type="GO" id="GO:0004563">
    <property type="term" value="F:beta-N-acetylhexosaminidase activity"/>
    <property type="evidence" value="ECO:0007669"/>
    <property type="project" value="UniProtKB-EC"/>
</dbReference>
<dbReference type="Pfam" id="PF00728">
    <property type="entry name" value="Glyco_hydro_20"/>
    <property type="match status" value="1"/>
</dbReference>
<evidence type="ECO:0000313" key="12">
    <source>
        <dbReference type="Proteomes" id="UP000061809"/>
    </source>
</evidence>
<dbReference type="KEGG" id="bcel:BcellWH2_03673"/>
<dbReference type="Pfam" id="PF02838">
    <property type="entry name" value="Glyco_hydro_20b"/>
    <property type="match status" value="1"/>
</dbReference>
<dbReference type="Proteomes" id="UP000482653">
    <property type="component" value="Unassembled WGS sequence"/>
</dbReference>
<dbReference type="GO" id="GO:0030203">
    <property type="term" value="P:glycosaminoglycan metabolic process"/>
    <property type="evidence" value="ECO:0007669"/>
    <property type="project" value="TreeGrafter"/>
</dbReference>
<dbReference type="Proteomes" id="UP000061809">
    <property type="component" value="Chromosome"/>
</dbReference>
<dbReference type="InterPro" id="IPR029018">
    <property type="entry name" value="Hex-like_dom2"/>
</dbReference>
<evidence type="ECO:0000256" key="1">
    <source>
        <dbReference type="ARBA" id="ARBA00001231"/>
    </source>
</evidence>
<dbReference type="PATRIC" id="fig|246787.4.peg.3792"/>
<organism evidence="10 12">
    <name type="scientific">Bacteroides cellulosilyticus</name>
    <dbReference type="NCBI Taxonomy" id="246787"/>
    <lineage>
        <taxon>Bacteria</taxon>
        <taxon>Pseudomonadati</taxon>
        <taxon>Bacteroidota</taxon>
        <taxon>Bacteroidia</taxon>
        <taxon>Bacteroidales</taxon>
        <taxon>Bacteroidaceae</taxon>
        <taxon>Bacteroides</taxon>
    </lineage>
</organism>
<keyword evidence="4 10" id="KW-0378">Hydrolase</keyword>
<evidence type="ECO:0000313" key="13">
    <source>
        <dbReference type="Proteomes" id="UP000482653"/>
    </source>
</evidence>
<gene>
    <name evidence="10" type="primary">exo I_5</name>
    <name evidence="10" type="ORF">BcellWH2_03673</name>
    <name evidence="11" type="ORF">F2Y87_26940</name>
</gene>
<reference evidence="10 12" key="1">
    <citation type="journal article" date="2015" name="Science">
        <title>Genetic determinants of in vivo fitness and diet responsiveness in multiple human gut Bacteroides.</title>
        <authorList>
            <person name="Wu M."/>
            <person name="McNulty N.P."/>
            <person name="Rodionov D.A."/>
            <person name="Khoroshkin M.S."/>
            <person name="Griffin N.W."/>
            <person name="Cheng J."/>
            <person name="Latreille P."/>
            <person name="Kerstetter R.A."/>
            <person name="Terrapon N."/>
            <person name="Henrissat B."/>
            <person name="Osterman A.L."/>
            <person name="Gordon J.I."/>
        </authorList>
    </citation>
    <scope>NUCLEOTIDE SEQUENCE [LARGE SCALE GENOMIC DNA]</scope>
    <source>
        <strain evidence="10 12">WH2</strain>
    </source>
</reference>
<evidence type="ECO:0000259" key="8">
    <source>
        <dbReference type="Pfam" id="PF00728"/>
    </source>
</evidence>
<dbReference type="PRINTS" id="PR00738">
    <property type="entry name" value="GLHYDRLASE20"/>
</dbReference>
<evidence type="ECO:0000259" key="9">
    <source>
        <dbReference type="Pfam" id="PF02838"/>
    </source>
</evidence>
<keyword evidence="5 10" id="KW-0326">Glycosidase</keyword>
<dbReference type="Gene3D" id="3.20.20.80">
    <property type="entry name" value="Glycosidases"/>
    <property type="match status" value="1"/>
</dbReference>
<dbReference type="AlphaFoldDB" id="A0A0P0FTJ4"/>
<evidence type="ECO:0000313" key="10">
    <source>
        <dbReference type="EMBL" id="ALJ60896.1"/>
    </source>
</evidence>
<feature type="active site" description="Proton donor" evidence="6">
    <location>
        <position position="327"/>
    </location>
</feature>
<dbReference type="EMBL" id="VVYX01000058">
    <property type="protein sequence ID" value="KAA5412878.1"/>
    <property type="molecule type" value="Genomic_DNA"/>
</dbReference>
<dbReference type="PANTHER" id="PTHR22600:SF57">
    <property type="entry name" value="BETA-N-ACETYLHEXOSAMINIDASE"/>
    <property type="match status" value="1"/>
</dbReference>
<name>A0A0P0FTJ4_9BACE</name>
<proteinExistence type="inferred from homology"/>
<feature type="signal peptide" evidence="7">
    <location>
        <begin position="1"/>
        <end position="22"/>
    </location>
</feature>
<dbReference type="InterPro" id="IPR015883">
    <property type="entry name" value="Glyco_hydro_20_cat"/>
</dbReference>